<dbReference type="InterPro" id="IPR051677">
    <property type="entry name" value="AfsR-DnrI-RedD_regulator"/>
</dbReference>
<dbReference type="Gene3D" id="1.10.10.10">
    <property type="entry name" value="Winged helix-like DNA-binding domain superfamily/Winged helix DNA-binding domain"/>
    <property type="match status" value="1"/>
</dbReference>
<dbReference type="PANTHER" id="PTHR35807">
    <property type="entry name" value="TRANSCRIPTIONAL REGULATOR REDD-RELATED"/>
    <property type="match status" value="1"/>
</dbReference>
<dbReference type="InterPro" id="IPR005158">
    <property type="entry name" value="BTAD"/>
</dbReference>
<proteinExistence type="predicted"/>
<dbReference type="RefSeq" id="WP_380057955.1">
    <property type="nucleotide sequence ID" value="NZ_JBHSWB010000001.1"/>
</dbReference>
<evidence type="ECO:0000256" key="1">
    <source>
        <dbReference type="ARBA" id="ARBA00023015"/>
    </source>
</evidence>
<keyword evidence="1" id="KW-0805">Transcription regulation</keyword>
<name>A0ABW1ZNX6_9DEIO</name>
<dbReference type="SUPFAM" id="SSF48452">
    <property type="entry name" value="TPR-like"/>
    <property type="match status" value="1"/>
</dbReference>
<dbReference type="InterPro" id="IPR011990">
    <property type="entry name" value="TPR-like_helical_dom_sf"/>
</dbReference>
<comment type="caution">
    <text evidence="4">The sequence shown here is derived from an EMBL/GenBank/DDBJ whole genome shotgun (WGS) entry which is preliminary data.</text>
</comment>
<reference evidence="5" key="1">
    <citation type="journal article" date="2019" name="Int. J. Syst. Evol. Microbiol.">
        <title>The Global Catalogue of Microorganisms (GCM) 10K type strain sequencing project: providing services to taxonomists for standard genome sequencing and annotation.</title>
        <authorList>
            <consortium name="The Broad Institute Genomics Platform"/>
            <consortium name="The Broad Institute Genome Sequencing Center for Infectious Disease"/>
            <person name="Wu L."/>
            <person name="Ma J."/>
        </authorList>
    </citation>
    <scope>NUCLEOTIDE SEQUENCE [LARGE SCALE GENOMIC DNA]</scope>
    <source>
        <strain evidence="5">CCUG 63830</strain>
    </source>
</reference>
<dbReference type="InterPro" id="IPR036388">
    <property type="entry name" value="WH-like_DNA-bd_sf"/>
</dbReference>
<organism evidence="4 5">
    <name type="scientific">Deinococcus multiflagellatus</name>
    <dbReference type="NCBI Taxonomy" id="1656887"/>
    <lineage>
        <taxon>Bacteria</taxon>
        <taxon>Thermotogati</taxon>
        <taxon>Deinococcota</taxon>
        <taxon>Deinococci</taxon>
        <taxon>Deinococcales</taxon>
        <taxon>Deinococcaceae</taxon>
        <taxon>Deinococcus</taxon>
    </lineage>
</organism>
<protein>
    <recommendedName>
        <fullName evidence="3">Bacterial transcriptional activator domain-containing protein</fullName>
    </recommendedName>
</protein>
<dbReference type="Proteomes" id="UP001596317">
    <property type="component" value="Unassembled WGS sequence"/>
</dbReference>
<evidence type="ECO:0000313" key="5">
    <source>
        <dbReference type="Proteomes" id="UP001596317"/>
    </source>
</evidence>
<feature type="domain" description="Bacterial transcriptional activator" evidence="3">
    <location>
        <begin position="614"/>
        <end position="740"/>
    </location>
</feature>
<evidence type="ECO:0000256" key="2">
    <source>
        <dbReference type="ARBA" id="ARBA00023163"/>
    </source>
</evidence>
<dbReference type="Gene3D" id="1.25.40.10">
    <property type="entry name" value="Tetratricopeptide repeat domain"/>
    <property type="match status" value="2"/>
</dbReference>
<evidence type="ECO:0000313" key="4">
    <source>
        <dbReference type="EMBL" id="MFC6662213.1"/>
    </source>
</evidence>
<keyword evidence="2" id="KW-0804">Transcription</keyword>
<gene>
    <name evidence="4" type="ORF">ACFP90_19200</name>
</gene>
<dbReference type="EMBL" id="JBHSWB010000001">
    <property type="protein sequence ID" value="MFC6662213.1"/>
    <property type="molecule type" value="Genomic_DNA"/>
</dbReference>
<keyword evidence="5" id="KW-1185">Reference proteome</keyword>
<dbReference type="PANTHER" id="PTHR35807:SF1">
    <property type="entry name" value="TRANSCRIPTIONAL REGULATOR REDD"/>
    <property type="match status" value="1"/>
</dbReference>
<accession>A0ABW1ZNX6</accession>
<sequence length="743" mass="80049">MLGEWHDDLVRELDLQLPGGWLDTVRRAGLPVTPLGRGWYRPHGLLLSTLDAGLRHDPARFRTLHGAQARRLAASDPLRALHHAAQAQDHALTLELAAGVLPRLKDRGEFALMHSVLSGLQVPDPPPWLREYRAVARIEAGEPELGEPELRALHDQGLTTAVGFTALTLLATRRGDFAEQLRLAELGLALFPAEETRALALQRAVALISLGQVHEGLRVCEAAAAQARARGAPLEEAAALTMGQYAHQMLGQWAERAQAVARASALLQEQRQGARALPLMNILAEEALLRGDLDGAHAGLLQALDIAGRHSPVMAAQLHLTLAQWQVARGDLAAARATLDTALDTARRLGLEVLRPFALLARFEVLSALGAPAEAEAAYQDACTLLAGNARAEVLLPFYSGLHAWGRQDLAGAKSAFARAAALPGRTQPARAGLYLLELQRRAGPLGPDAAAQARQRLGDLSPLPLLALDREALRPLAAALVQLDPTHPLGALLGPLPADATPAAPAPQPVPTTTLDVRLLGAVQIWAGGHALRLPLAKSAEVLLWLGWHGAGSSAEIMNDLWDGSRQSKHHEYFRVAVRRLRAALTQASGWPFDPVPYDGQRYRLHPDLTLHLDAREVMTRLGQGEVAGALDLYSGDLLPGSEGEWVRTLREGLRGALLDAVVDAARTQPGEQSLSLLRRAALLEPAGEAVNVTLIEALLPAHPRDALGAFRSYARHLRRLLDEDVPERLVRRLRSQGLPLP</sequence>
<evidence type="ECO:0000259" key="3">
    <source>
        <dbReference type="SMART" id="SM01043"/>
    </source>
</evidence>
<dbReference type="SMART" id="SM01043">
    <property type="entry name" value="BTAD"/>
    <property type="match status" value="1"/>
</dbReference>